<dbReference type="InterPro" id="IPR000485">
    <property type="entry name" value="AsnC-type_HTH_dom"/>
</dbReference>
<dbReference type="PANTHER" id="PTHR30154">
    <property type="entry name" value="LEUCINE-RESPONSIVE REGULATORY PROTEIN"/>
    <property type="match status" value="1"/>
</dbReference>
<dbReference type="GO" id="GO:0043565">
    <property type="term" value="F:sequence-specific DNA binding"/>
    <property type="evidence" value="ECO:0007669"/>
    <property type="project" value="InterPro"/>
</dbReference>
<evidence type="ECO:0000259" key="4">
    <source>
        <dbReference type="PROSITE" id="PS50956"/>
    </source>
</evidence>
<organism evidence="5 6">
    <name type="scientific">Hasllibacter halocynthiae</name>
    <dbReference type="NCBI Taxonomy" id="595589"/>
    <lineage>
        <taxon>Bacteria</taxon>
        <taxon>Pseudomonadati</taxon>
        <taxon>Pseudomonadota</taxon>
        <taxon>Alphaproteobacteria</taxon>
        <taxon>Rhodobacterales</taxon>
        <taxon>Roseobacteraceae</taxon>
        <taxon>Hasllibacter</taxon>
    </lineage>
</organism>
<proteinExistence type="predicted"/>
<dbReference type="PROSITE" id="PS50956">
    <property type="entry name" value="HTH_ASNC_2"/>
    <property type="match status" value="1"/>
</dbReference>
<keyword evidence="2" id="KW-0238">DNA-binding</keyword>
<dbReference type="Proteomes" id="UP000238801">
    <property type="component" value="Unassembled WGS sequence"/>
</dbReference>
<dbReference type="InterPro" id="IPR036388">
    <property type="entry name" value="WH-like_DNA-bd_sf"/>
</dbReference>
<dbReference type="InterPro" id="IPR019888">
    <property type="entry name" value="Tscrpt_reg_AsnC-like"/>
</dbReference>
<sequence length="143" mass="15120">MDELDRKLIAALAKDARAPAAALARRLGTARTTVQARLERLETSGAIAGYTVRLGDAATARRIRATVLVGVQPKALAQVMPRLQAMPAVEVAHTTSGRFDLSLQVAAGSTAELDEALDAIGRIPGVEDTESLVHLSTRIDRAL</sequence>
<dbReference type="Pfam" id="PF01037">
    <property type="entry name" value="AsnC_trans_reg"/>
    <property type="match status" value="1"/>
</dbReference>
<dbReference type="GO" id="GO:0005829">
    <property type="term" value="C:cytosol"/>
    <property type="evidence" value="ECO:0007669"/>
    <property type="project" value="TreeGrafter"/>
</dbReference>
<dbReference type="Gene3D" id="3.30.70.920">
    <property type="match status" value="1"/>
</dbReference>
<dbReference type="Gene3D" id="1.10.10.10">
    <property type="entry name" value="Winged helix-like DNA-binding domain superfamily/Winged helix DNA-binding domain"/>
    <property type="match status" value="1"/>
</dbReference>
<evidence type="ECO:0000256" key="2">
    <source>
        <dbReference type="ARBA" id="ARBA00023125"/>
    </source>
</evidence>
<dbReference type="PRINTS" id="PR00033">
    <property type="entry name" value="HTHASNC"/>
</dbReference>
<dbReference type="OrthoDB" id="9809462at2"/>
<keyword evidence="3" id="KW-0804">Transcription</keyword>
<dbReference type="InterPro" id="IPR019887">
    <property type="entry name" value="Tscrpt_reg_AsnC/Lrp_C"/>
</dbReference>
<feature type="domain" description="HTH asnC-type" evidence="4">
    <location>
        <begin position="1"/>
        <end position="62"/>
    </location>
</feature>
<dbReference type="SUPFAM" id="SSF54909">
    <property type="entry name" value="Dimeric alpha+beta barrel"/>
    <property type="match status" value="1"/>
</dbReference>
<dbReference type="Pfam" id="PF13404">
    <property type="entry name" value="HTH_AsnC-type"/>
    <property type="match status" value="1"/>
</dbReference>
<evidence type="ECO:0000313" key="6">
    <source>
        <dbReference type="Proteomes" id="UP000238801"/>
    </source>
</evidence>
<keyword evidence="1" id="KW-0805">Transcription regulation</keyword>
<dbReference type="SMART" id="SM00344">
    <property type="entry name" value="HTH_ASNC"/>
    <property type="match status" value="1"/>
</dbReference>
<reference evidence="5 6" key="1">
    <citation type="submission" date="2018-03" db="EMBL/GenBank/DDBJ databases">
        <title>Genomic Encyclopedia of Archaeal and Bacterial Type Strains, Phase II (KMG-II): from individual species to whole genera.</title>
        <authorList>
            <person name="Goeker M."/>
        </authorList>
    </citation>
    <scope>NUCLEOTIDE SEQUENCE [LARGE SCALE GENOMIC DNA]</scope>
    <source>
        <strain evidence="5 6">DSM 29318</strain>
    </source>
</reference>
<evidence type="ECO:0000313" key="5">
    <source>
        <dbReference type="EMBL" id="PRY94456.1"/>
    </source>
</evidence>
<dbReference type="InterPro" id="IPR011008">
    <property type="entry name" value="Dimeric_a/b-barrel"/>
</dbReference>
<name>A0A2T0X6A0_9RHOB</name>
<dbReference type="RefSeq" id="WP_106158955.1">
    <property type="nucleotide sequence ID" value="NZ_PVTT01000001.1"/>
</dbReference>
<evidence type="ECO:0000256" key="1">
    <source>
        <dbReference type="ARBA" id="ARBA00023015"/>
    </source>
</evidence>
<dbReference type="PANTHER" id="PTHR30154:SF53">
    <property type="entry name" value="HTH-TYPE TRANSCRIPTIONAL REGULATOR LRPC"/>
    <property type="match status" value="1"/>
</dbReference>
<dbReference type="EMBL" id="PVTT01000001">
    <property type="protein sequence ID" value="PRY94456.1"/>
    <property type="molecule type" value="Genomic_DNA"/>
</dbReference>
<dbReference type="AlphaFoldDB" id="A0A2T0X6A0"/>
<accession>A0A2T0X6A0</accession>
<evidence type="ECO:0000256" key="3">
    <source>
        <dbReference type="ARBA" id="ARBA00023163"/>
    </source>
</evidence>
<keyword evidence="6" id="KW-1185">Reference proteome</keyword>
<gene>
    <name evidence="5" type="ORF">BCF33_0044</name>
</gene>
<dbReference type="InterPro" id="IPR036390">
    <property type="entry name" value="WH_DNA-bd_sf"/>
</dbReference>
<dbReference type="SUPFAM" id="SSF46785">
    <property type="entry name" value="Winged helix' DNA-binding domain"/>
    <property type="match status" value="1"/>
</dbReference>
<protein>
    <submittedName>
        <fullName evidence="5">AsnC family transcriptional regulator</fullName>
    </submittedName>
</protein>
<dbReference type="GO" id="GO:0043200">
    <property type="term" value="P:response to amino acid"/>
    <property type="evidence" value="ECO:0007669"/>
    <property type="project" value="TreeGrafter"/>
</dbReference>
<comment type="caution">
    <text evidence="5">The sequence shown here is derived from an EMBL/GenBank/DDBJ whole genome shotgun (WGS) entry which is preliminary data.</text>
</comment>